<dbReference type="EMBL" id="LFJN01000015">
    <property type="protein sequence ID" value="KPI39217.1"/>
    <property type="molecule type" value="Genomic_DNA"/>
</dbReference>
<dbReference type="OrthoDB" id="205514at2759"/>
<feature type="region of interest" description="Disordered" evidence="12">
    <location>
        <begin position="152"/>
        <end position="218"/>
    </location>
</feature>
<evidence type="ECO:0000256" key="12">
    <source>
        <dbReference type="SAM" id="MobiDB-lite"/>
    </source>
</evidence>
<comment type="catalytic activity">
    <reaction evidence="10 11">
        <text>DNA(n) + a 2'-deoxyribonucleoside 5'-triphosphate = DNA(n+1) + diphosphate</text>
        <dbReference type="Rhea" id="RHEA:22508"/>
        <dbReference type="Rhea" id="RHEA-COMP:17339"/>
        <dbReference type="Rhea" id="RHEA-COMP:17340"/>
        <dbReference type="ChEBI" id="CHEBI:33019"/>
        <dbReference type="ChEBI" id="CHEBI:61560"/>
        <dbReference type="ChEBI" id="CHEBI:173112"/>
        <dbReference type="EC" id="2.7.7.7"/>
    </reaction>
</comment>
<evidence type="ECO:0000256" key="6">
    <source>
        <dbReference type="ARBA" id="ARBA00022763"/>
    </source>
</evidence>
<dbReference type="PRINTS" id="PR00870">
    <property type="entry name" value="DNAPOLXBETA"/>
</dbReference>
<dbReference type="InterPro" id="IPR022312">
    <property type="entry name" value="DNA_pol_X"/>
</dbReference>
<dbReference type="InterPro" id="IPR010996">
    <property type="entry name" value="HHH_MUS81"/>
</dbReference>
<gene>
    <name evidence="14" type="ORF">AB675_5183</name>
</gene>
<evidence type="ECO:0000256" key="9">
    <source>
        <dbReference type="ARBA" id="ARBA00023242"/>
    </source>
</evidence>
<comment type="similarity">
    <text evidence="2 11">Belongs to the DNA polymerase type-X family.</text>
</comment>
<dbReference type="Proteomes" id="UP000038010">
    <property type="component" value="Unassembled WGS sequence"/>
</dbReference>
<organism evidence="14 15">
    <name type="scientific">Cyphellophora attinorum</name>
    <dbReference type="NCBI Taxonomy" id="1664694"/>
    <lineage>
        <taxon>Eukaryota</taxon>
        <taxon>Fungi</taxon>
        <taxon>Dikarya</taxon>
        <taxon>Ascomycota</taxon>
        <taxon>Pezizomycotina</taxon>
        <taxon>Eurotiomycetes</taxon>
        <taxon>Chaetothyriomycetidae</taxon>
        <taxon>Chaetothyriales</taxon>
        <taxon>Cyphellophoraceae</taxon>
        <taxon>Cyphellophora</taxon>
    </lineage>
</organism>
<dbReference type="InterPro" id="IPR002054">
    <property type="entry name" value="DNA-dir_DNA_pol_X"/>
</dbReference>
<keyword evidence="15" id="KW-1185">Reference proteome</keyword>
<dbReference type="GO" id="GO:0006303">
    <property type="term" value="P:double-strand break repair via nonhomologous end joining"/>
    <property type="evidence" value="ECO:0007669"/>
    <property type="project" value="TreeGrafter"/>
</dbReference>
<comment type="function">
    <text evidence="11">DNA polymerase that functions in several pathways of DNA repair. Involved in base excision repair (BER) responsible for repair of lesions that give rise to abasic (AP) sites in DNA. Also contributes to DNA double-strand break repair by non-homologous end joining and homologous recombination. Has both template-dependent and template-independent (terminal transferase) DNA polymerase activities. Has also a 5'-deoxyribose-5-phosphate lyase (dRP lyase) activity.</text>
</comment>
<evidence type="ECO:0000313" key="15">
    <source>
        <dbReference type="Proteomes" id="UP000038010"/>
    </source>
</evidence>
<evidence type="ECO:0000256" key="4">
    <source>
        <dbReference type="ARBA" id="ARBA00022695"/>
    </source>
</evidence>
<dbReference type="FunFam" id="1.10.150.110:FF:000005">
    <property type="entry name" value="DNA polymerase POL4"/>
    <property type="match status" value="1"/>
</dbReference>
<dbReference type="PRINTS" id="PR00869">
    <property type="entry name" value="DNAPOLX"/>
</dbReference>
<evidence type="ECO:0000256" key="3">
    <source>
        <dbReference type="ARBA" id="ARBA00022679"/>
    </source>
</evidence>
<dbReference type="AlphaFoldDB" id="A0A0N1HA05"/>
<keyword evidence="7 11" id="KW-0239">DNA-directed DNA polymerase</keyword>
<dbReference type="GO" id="GO:0046872">
    <property type="term" value="F:metal ion binding"/>
    <property type="evidence" value="ECO:0007669"/>
    <property type="project" value="UniProtKB-UniRule"/>
</dbReference>
<dbReference type="SUPFAM" id="SSF47802">
    <property type="entry name" value="DNA polymerase beta, N-terminal domain-like"/>
    <property type="match status" value="1"/>
</dbReference>
<dbReference type="STRING" id="1664694.A0A0N1HA05"/>
<feature type="compositionally biased region" description="Polar residues" evidence="12">
    <location>
        <begin position="152"/>
        <end position="162"/>
    </location>
</feature>
<dbReference type="FunFam" id="3.30.210.10:FF:000005">
    <property type="entry name" value="DNA polymerase IV"/>
    <property type="match status" value="1"/>
</dbReference>
<dbReference type="Gene3D" id="1.10.150.20">
    <property type="entry name" value="5' to 3' exonuclease, C-terminal subdomain"/>
    <property type="match status" value="1"/>
</dbReference>
<dbReference type="GO" id="GO:0003887">
    <property type="term" value="F:DNA-directed DNA polymerase activity"/>
    <property type="evidence" value="ECO:0007669"/>
    <property type="project" value="UniProtKB-UniRule"/>
</dbReference>
<sequence>MVATLDLSLVPPIYILPTHLSTEDLHEYEDQVYAAHGLLTYNASEARIFVGRVSQKKRALFELRAQGVYVDLTDQPAVLQDDSNGPRGRKRKLGEDEPVSSGDEASSAASATWPDLTSHILVVKLEWIDACLKRGSVLPYQRQYGTCHLHQASPTTSTQAGPSSHPPAPRPFGSEHIRTFPHHSKRPPRLEHGQTTHDGSSDSRSSSPRKKLPPPPDWVHLPNSTFACCRNTPLKTANAAFIAQLESIKLSRILTRDEIGVRAYSTSIASLSAYPSSLVSETEILHLPGCNSRIAELWREWRDSASSDSERYLEVVRRFESDPEMQTLKLFYNIWGVGADTARKLYYTFGLRDLDDIVEYHWTQLTRSQQIGLKFYSEFESKIPRAEVESIASTILHHARLCKSIPEEHWTPNADGSGHANDMVCVIVGGYRRGKAESGDVDVILSHRDEHVTQDLVVDVVQSLETAGWITHTLTLQTTTSDRDQQTLPYRGEGHGHGFDSLDKALCVWQDPEFDDQEGTITKNPNVHRRVDIILSPWRTVGCAVLGWSGGTTFQRDLRRFAKKERGWKFDSSGVRDRGTGGVVDLESGKPEGGEAEVAEGETWMEREKRVMEGLGIGFREAWERCTG</sequence>
<feature type="region of interest" description="Disordered" evidence="12">
    <location>
        <begin position="78"/>
        <end position="110"/>
    </location>
</feature>
<dbReference type="Pfam" id="PF14791">
    <property type="entry name" value="DNA_pol_B_thumb"/>
    <property type="match status" value="1"/>
</dbReference>
<comment type="subcellular location">
    <subcellularLocation>
        <location evidence="1 11">Nucleus</location>
    </subcellularLocation>
</comment>
<dbReference type="GeneID" id="28737254"/>
<dbReference type="SUPFAM" id="SSF81301">
    <property type="entry name" value="Nucleotidyltransferase"/>
    <property type="match status" value="1"/>
</dbReference>
<evidence type="ECO:0000256" key="1">
    <source>
        <dbReference type="ARBA" id="ARBA00004123"/>
    </source>
</evidence>
<evidence type="ECO:0000256" key="5">
    <source>
        <dbReference type="ARBA" id="ARBA00022723"/>
    </source>
</evidence>
<dbReference type="InterPro" id="IPR029398">
    <property type="entry name" value="PolB_thumb"/>
</dbReference>
<feature type="compositionally biased region" description="Basic and acidic residues" evidence="12">
    <location>
        <begin position="188"/>
        <end position="201"/>
    </location>
</feature>
<feature type="domain" description="DNA-directed DNA polymerase X" evidence="13">
    <location>
        <begin position="236"/>
        <end position="626"/>
    </location>
</feature>
<dbReference type="SUPFAM" id="SSF81585">
    <property type="entry name" value="PsbU/PolX domain-like"/>
    <property type="match status" value="1"/>
</dbReference>
<evidence type="ECO:0000259" key="13">
    <source>
        <dbReference type="SMART" id="SM00483"/>
    </source>
</evidence>
<reference evidence="14 15" key="1">
    <citation type="submission" date="2015-06" db="EMBL/GenBank/DDBJ databases">
        <title>Draft genome of the ant-associated black yeast Phialophora attae CBS 131958.</title>
        <authorList>
            <person name="Moreno L.F."/>
            <person name="Stielow B.J."/>
            <person name="de Hoog S."/>
            <person name="Vicente V.A."/>
            <person name="Weiss V.A."/>
            <person name="de Vries M."/>
            <person name="Cruz L.M."/>
            <person name="Souza E.M."/>
        </authorList>
    </citation>
    <scope>NUCLEOTIDE SEQUENCE [LARGE SCALE GENOMIC DNA]</scope>
    <source>
        <strain evidence="14 15">CBS 131958</strain>
    </source>
</reference>
<dbReference type="InterPro" id="IPR027421">
    <property type="entry name" value="DNA_pol_lamdba_lyase_dom_sf"/>
</dbReference>
<comment type="caution">
    <text evidence="14">The sequence shown here is derived from an EMBL/GenBank/DDBJ whole genome shotgun (WGS) entry which is preliminary data.</text>
</comment>
<dbReference type="GO" id="GO:0003677">
    <property type="term" value="F:DNA binding"/>
    <property type="evidence" value="ECO:0007669"/>
    <property type="project" value="UniProtKB-UniRule"/>
</dbReference>
<dbReference type="SMART" id="SM00483">
    <property type="entry name" value="POLXc"/>
    <property type="match status" value="1"/>
</dbReference>
<dbReference type="InterPro" id="IPR037160">
    <property type="entry name" value="DNA_Pol_thumb_sf"/>
</dbReference>
<accession>A0A0N1HA05</accession>
<evidence type="ECO:0000313" key="14">
    <source>
        <dbReference type="EMBL" id="KPI39217.1"/>
    </source>
</evidence>
<dbReference type="VEuPathDB" id="FungiDB:AB675_5183"/>
<evidence type="ECO:0000256" key="7">
    <source>
        <dbReference type="ARBA" id="ARBA00022932"/>
    </source>
</evidence>
<proteinExistence type="inferred from homology"/>
<dbReference type="InterPro" id="IPR018944">
    <property type="entry name" value="DNA_pol_lambd_fingers_domain"/>
</dbReference>
<dbReference type="FunFam" id="1.10.150.20:FF:000010">
    <property type="entry name" value="DNA polymerase lambda"/>
    <property type="match status" value="1"/>
</dbReference>
<evidence type="ECO:0000256" key="2">
    <source>
        <dbReference type="ARBA" id="ARBA00008323"/>
    </source>
</evidence>
<keyword evidence="8 11" id="KW-0234">DNA repair</keyword>
<dbReference type="InterPro" id="IPR028207">
    <property type="entry name" value="DNA_pol_B_palm_palm"/>
</dbReference>
<dbReference type="Pfam" id="PF10391">
    <property type="entry name" value="DNA_pol_lambd_f"/>
    <property type="match status" value="1"/>
</dbReference>
<evidence type="ECO:0000256" key="11">
    <source>
        <dbReference type="RuleBase" id="RU366014"/>
    </source>
</evidence>
<evidence type="ECO:0000256" key="8">
    <source>
        <dbReference type="ARBA" id="ARBA00023204"/>
    </source>
</evidence>
<name>A0A0N1HA05_9EURO</name>
<protein>
    <recommendedName>
        <fullName evidence="11">DNA polymerase</fullName>
        <ecNumber evidence="11">2.7.7.7</ecNumber>
    </recommendedName>
</protein>
<dbReference type="GO" id="GO:0005634">
    <property type="term" value="C:nucleus"/>
    <property type="evidence" value="ECO:0007669"/>
    <property type="project" value="UniProtKB-SubCell"/>
</dbReference>
<dbReference type="InterPro" id="IPR043519">
    <property type="entry name" value="NT_sf"/>
</dbReference>
<keyword evidence="5" id="KW-0479">Metal-binding</keyword>
<dbReference type="PANTHER" id="PTHR11276:SF29">
    <property type="entry name" value="DNA POLYMERASE TYPE-X FAMILY PROTEIN POL4"/>
    <property type="match status" value="1"/>
</dbReference>
<dbReference type="Pfam" id="PF14716">
    <property type="entry name" value="HHH_8"/>
    <property type="match status" value="1"/>
</dbReference>
<dbReference type="Pfam" id="PF14792">
    <property type="entry name" value="DNA_pol_B_palm"/>
    <property type="match status" value="1"/>
</dbReference>
<keyword evidence="9 11" id="KW-0539">Nucleus</keyword>
<dbReference type="InterPro" id="IPR002008">
    <property type="entry name" value="DNA_pol_X_beta-like"/>
</dbReference>
<keyword evidence="6 11" id="KW-0227">DNA damage</keyword>
<evidence type="ECO:0000256" key="10">
    <source>
        <dbReference type="ARBA" id="ARBA00049244"/>
    </source>
</evidence>
<dbReference type="CDD" id="cd00141">
    <property type="entry name" value="NT_POLXc"/>
    <property type="match status" value="1"/>
</dbReference>
<dbReference type="EC" id="2.7.7.7" evidence="11"/>
<dbReference type="RefSeq" id="XP_017999180.1">
    <property type="nucleotide sequence ID" value="XM_018145374.1"/>
</dbReference>
<keyword evidence="4 11" id="KW-0548">Nucleotidyltransferase</keyword>
<dbReference type="Gene3D" id="3.30.210.10">
    <property type="entry name" value="DNA polymerase, thumb domain"/>
    <property type="match status" value="1"/>
</dbReference>
<keyword evidence="3 11" id="KW-0808">Transferase</keyword>
<dbReference type="Gene3D" id="1.10.150.110">
    <property type="entry name" value="DNA polymerase beta, N-terminal domain-like"/>
    <property type="match status" value="1"/>
</dbReference>
<dbReference type="Gene3D" id="3.30.460.10">
    <property type="entry name" value="Beta Polymerase, domain 2"/>
    <property type="match status" value="1"/>
</dbReference>
<dbReference type="PANTHER" id="PTHR11276">
    <property type="entry name" value="DNA POLYMERASE TYPE-X FAMILY MEMBER"/>
    <property type="match status" value="1"/>
</dbReference>